<evidence type="ECO:0000313" key="3">
    <source>
        <dbReference type="Proteomes" id="UP000198034"/>
    </source>
</evidence>
<keyword evidence="1" id="KW-0472">Membrane</keyword>
<protein>
    <recommendedName>
        <fullName evidence="4">Type II secretion system protein</fullName>
    </recommendedName>
</protein>
<evidence type="ECO:0008006" key="4">
    <source>
        <dbReference type="Google" id="ProtNLM"/>
    </source>
</evidence>
<name>A0A246GE30_9FLAO</name>
<gene>
    <name evidence="2" type="ORF">BWK62_00055</name>
</gene>
<dbReference type="EMBL" id="MTCY01000001">
    <property type="protein sequence ID" value="OWP79669.1"/>
    <property type="molecule type" value="Genomic_DNA"/>
</dbReference>
<reference evidence="2 3" key="1">
    <citation type="journal article" date="2017" name="Infect. Genet. Evol.">
        <title>Comparative genome analysis of fish pathogen Flavobacterium columnare reveals extensive sequence diversity within the species.</title>
        <authorList>
            <person name="Kayansamruaj P."/>
            <person name="Dong H.T."/>
            <person name="Hirono I."/>
            <person name="Kondo H."/>
            <person name="Senapin S."/>
            <person name="Rodkhum C."/>
        </authorList>
    </citation>
    <scope>NUCLEOTIDE SEQUENCE [LARGE SCALE GENOMIC DNA]</scope>
    <source>
        <strain evidence="2 3">1214</strain>
    </source>
</reference>
<organism evidence="2 3">
    <name type="scientific">Flavobacterium columnare</name>
    <dbReference type="NCBI Taxonomy" id="996"/>
    <lineage>
        <taxon>Bacteria</taxon>
        <taxon>Pseudomonadati</taxon>
        <taxon>Bacteroidota</taxon>
        <taxon>Flavobacteriia</taxon>
        <taxon>Flavobacteriales</taxon>
        <taxon>Flavobacteriaceae</taxon>
        <taxon>Flavobacterium</taxon>
    </lineage>
</organism>
<sequence length="114" mass="13300">MELLKKLNSCIKATSLLESVIALCIISISLYATTLVLSMVFTPKTSPKFYCTQNQMNELFYELQLNEDSIVTLDTFQIEFSYMDKNLKKVKINFKDSSKFKLKQNFYLLQNEDQ</sequence>
<dbReference type="Proteomes" id="UP000198034">
    <property type="component" value="Unassembled WGS sequence"/>
</dbReference>
<evidence type="ECO:0000313" key="2">
    <source>
        <dbReference type="EMBL" id="OWP79669.1"/>
    </source>
</evidence>
<keyword evidence="1" id="KW-0812">Transmembrane</keyword>
<accession>A0A246GE30</accession>
<comment type="caution">
    <text evidence="2">The sequence shown here is derived from an EMBL/GenBank/DDBJ whole genome shotgun (WGS) entry which is preliminary data.</text>
</comment>
<evidence type="ECO:0000256" key="1">
    <source>
        <dbReference type="SAM" id="Phobius"/>
    </source>
</evidence>
<keyword evidence="1" id="KW-1133">Transmembrane helix</keyword>
<feature type="transmembrane region" description="Helical" evidence="1">
    <location>
        <begin position="20"/>
        <end position="41"/>
    </location>
</feature>
<dbReference type="AlphaFoldDB" id="A0A246GE30"/>
<proteinExistence type="predicted"/>